<dbReference type="InterPro" id="IPR000873">
    <property type="entry name" value="AMP-dep_synth/lig_dom"/>
</dbReference>
<dbReference type="InterPro" id="IPR025110">
    <property type="entry name" value="AMP-bd_C"/>
</dbReference>
<comment type="similarity">
    <text evidence="1">Belongs to the ATP-dependent AMP-binding enzyme family.</text>
</comment>
<dbReference type="InterPro" id="IPR042099">
    <property type="entry name" value="ANL_N_sf"/>
</dbReference>
<reference evidence="7 8" key="1">
    <citation type="submission" date="2020-04" db="EMBL/GenBank/DDBJ databases">
        <title>Novel species.</title>
        <authorList>
            <person name="Teo W.F.A."/>
            <person name="Lipun K."/>
            <person name="Srisuk N."/>
            <person name="Duangmal K."/>
        </authorList>
    </citation>
    <scope>NUCLEOTIDE SEQUENCE [LARGE SCALE GENOMIC DNA]</scope>
    <source>
        <strain evidence="7 8">K13G38</strain>
    </source>
</reference>
<dbReference type="Gene3D" id="3.30.300.30">
    <property type="match status" value="1"/>
</dbReference>
<dbReference type="InterPro" id="IPR045851">
    <property type="entry name" value="AMP-bd_C_sf"/>
</dbReference>
<feature type="domain" description="AMP-binding enzyme C-terminal" evidence="6">
    <location>
        <begin position="423"/>
        <end position="497"/>
    </location>
</feature>
<feature type="domain" description="AMP-dependent synthetase/ligase" evidence="5">
    <location>
        <begin position="13"/>
        <end position="362"/>
    </location>
</feature>
<evidence type="ECO:0000259" key="5">
    <source>
        <dbReference type="Pfam" id="PF00501"/>
    </source>
</evidence>
<proteinExistence type="inferred from homology"/>
<protein>
    <submittedName>
        <fullName evidence="7">ATP-dependent acyl-CoA ligase</fullName>
    </submittedName>
</protein>
<name>A0ABX1JF08_9PSEU</name>
<keyword evidence="2 7" id="KW-0436">Ligase</keyword>
<dbReference type="RefSeq" id="WP_168521822.1">
    <property type="nucleotide sequence ID" value="NZ_JAAXLS010000051.1"/>
</dbReference>
<dbReference type="InterPro" id="IPR020845">
    <property type="entry name" value="AMP-binding_CS"/>
</dbReference>
<evidence type="ECO:0000256" key="4">
    <source>
        <dbReference type="ARBA" id="ARBA00022840"/>
    </source>
</evidence>
<keyword evidence="3" id="KW-0547">Nucleotide-binding</keyword>
<organism evidence="7 8">
    <name type="scientific">Amycolatopsis acididurans</name>
    <dbReference type="NCBI Taxonomy" id="2724524"/>
    <lineage>
        <taxon>Bacteria</taxon>
        <taxon>Bacillati</taxon>
        <taxon>Actinomycetota</taxon>
        <taxon>Actinomycetes</taxon>
        <taxon>Pseudonocardiales</taxon>
        <taxon>Pseudonocardiaceae</taxon>
        <taxon>Amycolatopsis</taxon>
    </lineage>
</organism>
<dbReference type="Gene3D" id="3.40.50.12780">
    <property type="entry name" value="N-terminal domain of ligase-like"/>
    <property type="match status" value="1"/>
</dbReference>
<dbReference type="EMBL" id="JAAXLS010000051">
    <property type="protein sequence ID" value="NKQ58208.1"/>
    <property type="molecule type" value="Genomic_DNA"/>
</dbReference>
<evidence type="ECO:0000256" key="1">
    <source>
        <dbReference type="ARBA" id="ARBA00006432"/>
    </source>
</evidence>
<dbReference type="Pfam" id="PF13193">
    <property type="entry name" value="AMP-binding_C"/>
    <property type="match status" value="1"/>
</dbReference>
<dbReference type="Pfam" id="PF00501">
    <property type="entry name" value="AMP-binding"/>
    <property type="match status" value="1"/>
</dbReference>
<evidence type="ECO:0000259" key="6">
    <source>
        <dbReference type="Pfam" id="PF13193"/>
    </source>
</evidence>
<dbReference type="Proteomes" id="UP000715441">
    <property type="component" value="Unassembled WGS sequence"/>
</dbReference>
<evidence type="ECO:0000313" key="7">
    <source>
        <dbReference type="EMBL" id="NKQ58208.1"/>
    </source>
</evidence>
<dbReference type="GO" id="GO:0016874">
    <property type="term" value="F:ligase activity"/>
    <property type="evidence" value="ECO:0007669"/>
    <property type="project" value="UniProtKB-KW"/>
</dbReference>
<gene>
    <name evidence="7" type="ORF">HFP15_35680</name>
</gene>
<evidence type="ECO:0000256" key="2">
    <source>
        <dbReference type="ARBA" id="ARBA00022598"/>
    </source>
</evidence>
<keyword evidence="8" id="KW-1185">Reference proteome</keyword>
<keyword evidence="4" id="KW-0067">ATP-binding</keyword>
<evidence type="ECO:0000313" key="8">
    <source>
        <dbReference type="Proteomes" id="UP000715441"/>
    </source>
</evidence>
<sequence length="518" mass="56800">MTGKTVWETLSLAAQRWPDHTFLRTRDGALSYSQVLAKGNARAEGLLIRGLRPGDHGIIVMRNSLDHVITWFALNALGATAVPVNPRLTDEQLAHQVRVADAAAVFADDDEAHRLDLLLTGQHIRVAAARHVEGGAIPDTWCPLTDLDHPVSAPHATNHDSRPGTSAMVLFTSGTTGPPKGCILSNHYLVRQGELLAKYLELRQSDVLYCPFPLFHADAITYTIMAALAVGGTAAIGRKYSTTEFWDEIAYFGATVFDFMGATLTMLHHRPSQANDRENTVRLAWGVPVPPFAAEFEQRFDLRVVELYGSTDAGMPIAHPLHEPRRLGSCGQVIPEYDIRVVDSRGAIVEAGEVGELEVTSREPHLLSEGYRGMAEATAASRRGRWLRTGDLVRRDEQGWVYFVGRASDVIRRRGENISAIDIESAIEKHPAVSECAAYGVPSPMTEDDVMLSYVVTAGETLSPAALAAFCTEVLPAFMVPRYLRPLDALPHTPTEKVAKTTLKREGVTADTWDRERA</sequence>
<comment type="caution">
    <text evidence="7">The sequence shown here is derived from an EMBL/GenBank/DDBJ whole genome shotgun (WGS) entry which is preliminary data.</text>
</comment>
<dbReference type="PANTHER" id="PTHR43107">
    <property type="entry name" value="LONG-CHAIN FATTY ACID TRANSPORT PROTEIN"/>
    <property type="match status" value="1"/>
</dbReference>
<dbReference type="PANTHER" id="PTHR43107:SF15">
    <property type="entry name" value="FATTY ACID TRANSPORT PROTEIN 3, ISOFORM A"/>
    <property type="match status" value="1"/>
</dbReference>
<dbReference type="PROSITE" id="PS00455">
    <property type="entry name" value="AMP_BINDING"/>
    <property type="match status" value="1"/>
</dbReference>
<accession>A0ABX1JF08</accession>
<dbReference type="SUPFAM" id="SSF56801">
    <property type="entry name" value="Acetyl-CoA synthetase-like"/>
    <property type="match status" value="1"/>
</dbReference>
<evidence type="ECO:0000256" key="3">
    <source>
        <dbReference type="ARBA" id="ARBA00022741"/>
    </source>
</evidence>